<dbReference type="InterPro" id="IPR015422">
    <property type="entry name" value="PyrdxlP-dep_Trfase_small"/>
</dbReference>
<keyword evidence="3" id="KW-0808">Transferase</keyword>
<dbReference type="Gene3D" id="3.90.1150.10">
    <property type="entry name" value="Aspartate Aminotransferase, domain 1"/>
    <property type="match status" value="1"/>
</dbReference>
<dbReference type="PANTHER" id="PTHR43807:SF20">
    <property type="entry name" value="FI04487P"/>
    <property type="match status" value="1"/>
</dbReference>
<protein>
    <submittedName>
        <fullName evidence="8">Uncharacterized protein</fullName>
    </submittedName>
</protein>
<dbReference type="Gene3D" id="3.40.640.10">
    <property type="entry name" value="Type I PLP-dependent aspartate aminotransferase-like (Major domain)"/>
    <property type="match status" value="1"/>
</dbReference>
<dbReference type="Pfam" id="PF00155">
    <property type="entry name" value="Aminotran_1_2"/>
    <property type="match status" value="1"/>
</dbReference>
<dbReference type="CDD" id="cd00609">
    <property type="entry name" value="AAT_like"/>
    <property type="match status" value="1"/>
</dbReference>
<feature type="compositionally biased region" description="Polar residues" evidence="5">
    <location>
        <begin position="1"/>
        <end position="11"/>
    </location>
</feature>
<dbReference type="InterPro" id="IPR015421">
    <property type="entry name" value="PyrdxlP-dep_Trfase_major"/>
</dbReference>
<gene>
    <name evidence="8" type="ORF">FOZ63_010627</name>
</gene>
<comment type="caution">
    <text evidence="8">The sequence shown here is derived from an EMBL/GenBank/DDBJ whole genome shotgun (WGS) entry which is preliminary data.</text>
</comment>
<comment type="cofactor">
    <cofactor evidence="1">
        <name>pyridoxal 5'-phosphate</name>
        <dbReference type="ChEBI" id="CHEBI:597326"/>
    </cofactor>
</comment>
<sequence>MTSPSFQNGKVQPTLPEVQPTESQIRRMTRMAAQHGAVNLAQGFPNESPDFEIKDEAVRAILGGNVKNADALKSLDVEGLVKDGHTTLHSLLSAVDEAMTGNDELNQYAIPYGRTDLRQAIAGYYRRFYDFEVDAEEELTVCLGATEAMACTLRALCKPGDSILIFEPFHEIYPNQAAVFYLNTKYCRLYEGDDDEWHVDWDMLESRLQEGDVKCIVLNTPHNPTGKVFTKEEMTRIAELAVKYNAYVVTDEIYEHMIFEGEPHHIIASLPGMRDRSFIISAISKSASATGWRVGWVISPRKYTEIIRAVHDQMVLQSPSPMQFGTIAFTQLGDDYFKHYLPGKYQRRRDLLVPALRDLGFKVTTPHAAYYAFANFRGVPQLKDMSSWEASDYLVEHGVAGVAGANFCEKGSGRGDDCIRFCFCRTDDELKEAIARLRKALQRSFTFEYITITIHNMSNPPGGTASPPSWATAGGGENASRPRLSGWMVTGDQPSGHSQASTTVAGQRETGGPMDDFLPKLRQFLSIVDPDREKASSDEDLLRVLREYDTPNELFASLDKQYKSQWHDHQEAAEGGDQAADSSPPVASSPPPPAASKPRCQYGNKCYRKNPQHIRDFDHTHSPLPDGGPPTSSPDKKKRKRDEDSPDDSKEDDLSFIVPDDEDVTDTSDWSGGPTLPDGQMRKGRYKGTYNDDPDYTASSSDPSPATSPNVSASPAPQRPVCMYGTKCYRKNPVHFKEFAHPWLDKNDNDDDATNVSTYHKLAVL</sequence>
<organism evidence="8 9">
    <name type="scientific">Perkinsus olseni</name>
    <name type="common">Perkinsus atlanticus</name>
    <dbReference type="NCBI Taxonomy" id="32597"/>
    <lineage>
        <taxon>Eukaryota</taxon>
        <taxon>Sar</taxon>
        <taxon>Alveolata</taxon>
        <taxon>Perkinsozoa</taxon>
        <taxon>Perkinsea</taxon>
        <taxon>Perkinsida</taxon>
        <taxon>Perkinsidae</taxon>
        <taxon>Perkinsus</taxon>
    </lineage>
</organism>
<keyword evidence="4" id="KW-0663">Pyridoxal phosphate</keyword>
<evidence type="ECO:0000313" key="8">
    <source>
        <dbReference type="EMBL" id="KAF4709284.1"/>
    </source>
</evidence>
<dbReference type="EMBL" id="JABANO010032026">
    <property type="protein sequence ID" value="KAF4709284.1"/>
    <property type="molecule type" value="Genomic_DNA"/>
</dbReference>
<proteinExistence type="predicted"/>
<feature type="compositionally biased region" description="Polar residues" evidence="5">
    <location>
        <begin position="457"/>
        <end position="469"/>
    </location>
</feature>
<name>A0A7J6QL19_PEROL</name>
<evidence type="ECO:0000256" key="4">
    <source>
        <dbReference type="ARBA" id="ARBA00022898"/>
    </source>
</evidence>
<dbReference type="InterPro" id="IPR051326">
    <property type="entry name" value="Kynurenine-oxoglutarate_AT"/>
</dbReference>
<feature type="region of interest" description="Disordered" evidence="5">
    <location>
        <begin position="565"/>
        <end position="719"/>
    </location>
</feature>
<evidence type="ECO:0000313" key="9">
    <source>
        <dbReference type="Proteomes" id="UP000553632"/>
    </source>
</evidence>
<accession>A0A7J6QL19</accession>
<evidence type="ECO:0000256" key="5">
    <source>
        <dbReference type="SAM" id="MobiDB-lite"/>
    </source>
</evidence>
<evidence type="ECO:0000256" key="3">
    <source>
        <dbReference type="ARBA" id="ARBA00022679"/>
    </source>
</evidence>
<dbReference type="InterPro" id="IPR015424">
    <property type="entry name" value="PyrdxlP-dep_Trfase"/>
</dbReference>
<feature type="domain" description="Aminotransferase class I/classII large" evidence="6">
    <location>
        <begin position="84"/>
        <end position="437"/>
    </location>
</feature>
<dbReference type="InterPro" id="IPR019406">
    <property type="entry name" value="APLF_PBZ"/>
</dbReference>
<dbReference type="PANTHER" id="PTHR43807">
    <property type="entry name" value="FI04487P"/>
    <property type="match status" value="1"/>
</dbReference>
<dbReference type="Proteomes" id="UP000553632">
    <property type="component" value="Unassembled WGS sequence"/>
</dbReference>
<feature type="domain" description="PBZ-type" evidence="7">
    <location>
        <begin position="719"/>
        <end position="743"/>
    </location>
</feature>
<dbReference type="SUPFAM" id="SSF53383">
    <property type="entry name" value="PLP-dependent transferases"/>
    <property type="match status" value="1"/>
</dbReference>
<dbReference type="AlphaFoldDB" id="A0A7J6QL19"/>
<dbReference type="GO" id="GO:0030170">
    <property type="term" value="F:pyridoxal phosphate binding"/>
    <property type="evidence" value="ECO:0007669"/>
    <property type="project" value="InterPro"/>
</dbReference>
<dbReference type="GO" id="GO:0005737">
    <property type="term" value="C:cytoplasm"/>
    <property type="evidence" value="ECO:0007669"/>
    <property type="project" value="TreeGrafter"/>
</dbReference>
<evidence type="ECO:0000259" key="6">
    <source>
        <dbReference type="Pfam" id="PF00155"/>
    </source>
</evidence>
<feature type="compositionally biased region" description="Polar residues" evidence="5">
    <location>
        <begin position="492"/>
        <end position="505"/>
    </location>
</feature>
<evidence type="ECO:0000256" key="1">
    <source>
        <dbReference type="ARBA" id="ARBA00001933"/>
    </source>
</evidence>
<reference evidence="8 9" key="1">
    <citation type="submission" date="2020-04" db="EMBL/GenBank/DDBJ databases">
        <title>Perkinsus olseni comparative genomics.</title>
        <authorList>
            <person name="Bogema D.R."/>
        </authorList>
    </citation>
    <scope>NUCLEOTIDE SEQUENCE [LARGE SCALE GENOMIC DNA]</scope>
    <source>
        <strain evidence="8 9">ATCC PRA-207</strain>
    </source>
</reference>
<dbReference type="Pfam" id="PF10283">
    <property type="entry name" value="zf-CCHH"/>
    <property type="match status" value="2"/>
</dbReference>
<dbReference type="GO" id="GO:0016212">
    <property type="term" value="F:kynurenine-oxoglutarate transaminase activity"/>
    <property type="evidence" value="ECO:0007669"/>
    <property type="project" value="TreeGrafter"/>
</dbReference>
<evidence type="ECO:0000259" key="7">
    <source>
        <dbReference type="Pfam" id="PF10283"/>
    </source>
</evidence>
<evidence type="ECO:0000256" key="2">
    <source>
        <dbReference type="ARBA" id="ARBA00022576"/>
    </source>
</evidence>
<feature type="compositionally biased region" description="Low complexity" evidence="5">
    <location>
        <begin position="696"/>
        <end position="709"/>
    </location>
</feature>
<feature type="domain" description="PBZ-type" evidence="7">
    <location>
        <begin position="597"/>
        <end position="621"/>
    </location>
</feature>
<keyword evidence="2" id="KW-0032">Aminotransferase</keyword>
<feature type="region of interest" description="Disordered" evidence="5">
    <location>
        <begin position="457"/>
        <end position="516"/>
    </location>
</feature>
<dbReference type="InterPro" id="IPR004839">
    <property type="entry name" value="Aminotransferase_I/II_large"/>
</dbReference>
<feature type="region of interest" description="Disordered" evidence="5">
    <location>
        <begin position="1"/>
        <end position="21"/>
    </location>
</feature>
<keyword evidence="9" id="KW-1185">Reference proteome</keyword>